<evidence type="ECO:0000313" key="3">
    <source>
        <dbReference type="Proteomes" id="UP000177383"/>
    </source>
</evidence>
<sequence length="241" mass="27129">MKRRLMSLDLVDLAFLSLIGVIVAGFLTYVVWLMAAPPIFNAMAEQVTVQYEIDQNGYLTGRVVGMNPWLESGLEEIFLEYDVPCFHQRFESEPCNPSKSLGGGGFIMNPEKGGTFRWQFDDPVPPNSISPYKLYAKFRFAEHWPSVNSKAVEFSIPMWTKAHTPIFSLPAIGDEVGSLPVSAVIHSNEIVDYALMLGVEPSGYWFKIKRGDIEGWIHQDATNIPFWVLIDIVGHQDLKSD</sequence>
<evidence type="ECO:0000256" key="1">
    <source>
        <dbReference type="SAM" id="Phobius"/>
    </source>
</evidence>
<organism evidence="2 3">
    <name type="scientific">Candidatus Gottesmanbacteria bacterium RIFCSPHIGHO2_01_FULL_39_10</name>
    <dbReference type="NCBI Taxonomy" id="1798375"/>
    <lineage>
        <taxon>Bacteria</taxon>
        <taxon>Candidatus Gottesmaniibacteriota</taxon>
    </lineage>
</organism>
<dbReference type="AlphaFoldDB" id="A0A1F5ZMJ1"/>
<keyword evidence="1" id="KW-0812">Transmembrane</keyword>
<accession>A0A1F5ZMJ1</accession>
<gene>
    <name evidence="2" type="ORF">A2773_00805</name>
</gene>
<proteinExistence type="predicted"/>
<dbReference type="EMBL" id="MFJE01000056">
    <property type="protein sequence ID" value="OGG13322.1"/>
    <property type="molecule type" value="Genomic_DNA"/>
</dbReference>
<keyword evidence="1" id="KW-0472">Membrane</keyword>
<comment type="caution">
    <text evidence="2">The sequence shown here is derived from an EMBL/GenBank/DDBJ whole genome shotgun (WGS) entry which is preliminary data.</text>
</comment>
<dbReference type="Proteomes" id="UP000177383">
    <property type="component" value="Unassembled WGS sequence"/>
</dbReference>
<evidence type="ECO:0000313" key="2">
    <source>
        <dbReference type="EMBL" id="OGG13322.1"/>
    </source>
</evidence>
<keyword evidence="1" id="KW-1133">Transmembrane helix</keyword>
<feature type="transmembrane region" description="Helical" evidence="1">
    <location>
        <begin position="12"/>
        <end position="35"/>
    </location>
</feature>
<protein>
    <submittedName>
        <fullName evidence="2">Uncharacterized protein</fullName>
    </submittedName>
</protein>
<reference evidence="2 3" key="1">
    <citation type="journal article" date="2016" name="Nat. Commun.">
        <title>Thousands of microbial genomes shed light on interconnected biogeochemical processes in an aquifer system.</title>
        <authorList>
            <person name="Anantharaman K."/>
            <person name="Brown C.T."/>
            <person name="Hug L.A."/>
            <person name="Sharon I."/>
            <person name="Castelle C.J."/>
            <person name="Probst A.J."/>
            <person name="Thomas B.C."/>
            <person name="Singh A."/>
            <person name="Wilkins M.J."/>
            <person name="Karaoz U."/>
            <person name="Brodie E.L."/>
            <person name="Williams K.H."/>
            <person name="Hubbard S.S."/>
            <person name="Banfield J.F."/>
        </authorList>
    </citation>
    <scope>NUCLEOTIDE SEQUENCE [LARGE SCALE GENOMIC DNA]</scope>
</reference>
<name>A0A1F5ZMJ1_9BACT</name>